<keyword evidence="6" id="KW-1185">Reference proteome</keyword>
<dbReference type="SUPFAM" id="SSF46785">
    <property type="entry name" value="Winged helix' DNA-binding domain"/>
    <property type="match status" value="1"/>
</dbReference>
<name>A0A0L6U1A4_9FIRM</name>
<dbReference type="SUPFAM" id="SSF64288">
    <property type="entry name" value="Chorismate lyase-like"/>
    <property type="match status" value="1"/>
</dbReference>
<dbReference type="Pfam" id="PF00392">
    <property type="entry name" value="GntR"/>
    <property type="match status" value="1"/>
</dbReference>
<reference evidence="6" key="1">
    <citation type="submission" date="2015-07" db="EMBL/GenBank/DDBJ databases">
        <title>Draft genome sequence of Acetobacterium bakii DSM 8293, a potential psychrophilic chemical producer through syngas fermentation.</title>
        <authorList>
            <person name="Song Y."/>
            <person name="Hwang S."/>
            <person name="Cho B.-K."/>
        </authorList>
    </citation>
    <scope>NUCLEOTIDE SEQUENCE [LARGE SCALE GENOMIC DNA]</scope>
    <source>
        <strain evidence="6">DSM 8239</strain>
    </source>
</reference>
<comment type="caution">
    <text evidence="5">The sequence shown here is derived from an EMBL/GenBank/DDBJ whole genome shotgun (WGS) entry which is preliminary data.</text>
</comment>
<dbReference type="EMBL" id="LGYO01000016">
    <property type="protein sequence ID" value="KNZ42283.1"/>
    <property type="molecule type" value="Genomic_DNA"/>
</dbReference>
<dbReference type="Gene3D" id="1.10.10.10">
    <property type="entry name" value="Winged helix-like DNA-binding domain superfamily/Winged helix DNA-binding domain"/>
    <property type="match status" value="1"/>
</dbReference>
<dbReference type="InterPro" id="IPR036388">
    <property type="entry name" value="WH-like_DNA-bd_sf"/>
</dbReference>
<dbReference type="PROSITE" id="PS50949">
    <property type="entry name" value="HTH_GNTR"/>
    <property type="match status" value="1"/>
</dbReference>
<keyword evidence="3" id="KW-0804">Transcription</keyword>
<dbReference type="SMART" id="SM00345">
    <property type="entry name" value="HTH_GNTR"/>
    <property type="match status" value="1"/>
</dbReference>
<evidence type="ECO:0000313" key="6">
    <source>
        <dbReference type="Proteomes" id="UP000036873"/>
    </source>
</evidence>
<keyword evidence="1" id="KW-0805">Transcription regulation</keyword>
<dbReference type="STRING" id="52689.AKG39_07140"/>
<dbReference type="PANTHER" id="PTHR44846:SF1">
    <property type="entry name" value="MANNOSYL-D-GLYCERATE TRANSPORT_METABOLISM SYSTEM REPRESSOR MNGR-RELATED"/>
    <property type="match status" value="1"/>
</dbReference>
<evidence type="ECO:0000313" key="5">
    <source>
        <dbReference type="EMBL" id="KNZ42283.1"/>
    </source>
</evidence>
<dbReference type="OrthoDB" id="9801546at2"/>
<sequence>MSDVLYLAIVASLKDKILKSQLKPGDMLNSETALMSEYSASRMTIRKSLSLLSNEGYIYSVPGKGNFVCKPEVDIFQFKFNKYDGLNTHIDEVKLISVKVLYPTKQIDRTLALAENQKAVEVKRILYSDQKEIAMEIIYLPYVHHQPVIEDMLKFANYLKPVEEKLAFVLDKTLNITVAMPSEEIREKLNLGERDPVFEITEIIKNEATLKILEYAWFYVSPKYLSIKAATPKDSDDKRIF</sequence>
<dbReference type="GO" id="GO:0045892">
    <property type="term" value="P:negative regulation of DNA-templated transcription"/>
    <property type="evidence" value="ECO:0007669"/>
    <property type="project" value="TreeGrafter"/>
</dbReference>
<dbReference type="Pfam" id="PF07702">
    <property type="entry name" value="UTRA"/>
    <property type="match status" value="1"/>
</dbReference>
<dbReference type="CDD" id="cd07377">
    <property type="entry name" value="WHTH_GntR"/>
    <property type="match status" value="1"/>
</dbReference>
<gene>
    <name evidence="5" type="ORF">AKG39_07140</name>
</gene>
<protein>
    <recommendedName>
        <fullName evidence="4">HTH gntR-type domain-containing protein</fullName>
    </recommendedName>
</protein>
<dbReference type="GO" id="GO:0003677">
    <property type="term" value="F:DNA binding"/>
    <property type="evidence" value="ECO:0007669"/>
    <property type="project" value="UniProtKB-KW"/>
</dbReference>
<dbReference type="InterPro" id="IPR011663">
    <property type="entry name" value="UTRA"/>
</dbReference>
<dbReference type="InterPro" id="IPR028978">
    <property type="entry name" value="Chorismate_lyase_/UTRA_dom_sf"/>
</dbReference>
<organism evidence="5 6">
    <name type="scientific">Acetobacterium bakii</name>
    <dbReference type="NCBI Taxonomy" id="52689"/>
    <lineage>
        <taxon>Bacteria</taxon>
        <taxon>Bacillati</taxon>
        <taxon>Bacillota</taxon>
        <taxon>Clostridia</taxon>
        <taxon>Eubacteriales</taxon>
        <taxon>Eubacteriaceae</taxon>
        <taxon>Acetobacterium</taxon>
    </lineage>
</organism>
<dbReference type="InterPro" id="IPR000524">
    <property type="entry name" value="Tscrpt_reg_HTH_GntR"/>
</dbReference>
<dbReference type="GO" id="GO:0003700">
    <property type="term" value="F:DNA-binding transcription factor activity"/>
    <property type="evidence" value="ECO:0007669"/>
    <property type="project" value="InterPro"/>
</dbReference>
<keyword evidence="2" id="KW-0238">DNA-binding</keyword>
<evidence type="ECO:0000256" key="1">
    <source>
        <dbReference type="ARBA" id="ARBA00023015"/>
    </source>
</evidence>
<dbReference type="RefSeq" id="WP_050739695.1">
    <property type="nucleotide sequence ID" value="NZ_LGYO01000016.1"/>
</dbReference>
<dbReference type="Gene3D" id="3.40.1410.10">
    <property type="entry name" value="Chorismate lyase-like"/>
    <property type="match status" value="1"/>
</dbReference>
<dbReference type="PRINTS" id="PR00035">
    <property type="entry name" value="HTHGNTR"/>
</dbReference>
<accession>A0A0L6U1A4</accession>
<evidence type="ECO:0000259" key="4">
    <source>
        <dbReference type="PROSITE" id="PS50949"/>
    </source>
</evidence>
<dbReference type="Proteomes" id="UP000036873">
    <property type="component" value="Unassembled WGS sequence"/>
</dbReference>
<dbReference type="InterPro" id="IPR036390">
    <property type="entry name" value="WH_DNA-bd_sf"/>
</dbReference>
<proteinExistence type="predicted"/>
<dbReference type="AlphaFoldDB" id="A0A0L6U1A4"/>
<dbReference type="PANTHER" id="PTHR44846">
    <property type="entry name" value="MANNOSYL-D-GLYCERATE TRANSPORT/METABOLISM SYSTEM REPRESSOR MNGR-RELATED"/>
    <property type="match status" value="1"/>
</dbReference>
<evidence type="ECO:0000256" key="3">
    <source>
        <dbReference type="ARBA" id="ARBA00023163"/>
    </source>
</evidence>
<feature type="domain" description="HTH gntR-type" evidence="4">
    <location>
        <begin position="3"/>
        <end position="71"/>
    </location>
</feature>
<dbReference type="SMART" id="SM00866">
    <property type="entry name" value="UTRA"/>
    <property type="match status" value="1"/>
</dbReference>
<evidence type="ECO:0000256" key="2">
    <source>
        <dbReference type="ARBA" id="ARBA00023125"/>
    </source>
</evidence>
<dbReference type="InterPro" id="IPR050679">
    <property type="entry name" value="Bact_HTH_transcr_reg"/>
</dbReference>